<organism evidence="7 8">
    <name type="scientific">Parvularcula dongshanensis</name>
    <dbReference type="NCBI Taxonomy" id="1173995"/>
    <lineage>
        <taxon>Bacteria</taxon>
        <taxon>Pseudomonadati</taxon>
        <taxon>Pseudomonadota</taxon>
        <taxon>Alphaproteobacteria</taxon>
        <taxon>Parvularculales</taxon>
        <taxon>Parvularculaceae</taxon>
        <taxon>Parvularcula</taxon>
    </lineage>
</organism>
<name>A0A840I359_9PROT</name>
<dbReference type="Gene3D" id="2.115.10.20">
    <property type="entry name" value="Glycosyl hydrolase domain, family 43"/>
    <property type="match status" value="1"/>
</dbReference>
<evidence type="ECO:0000256" key="1">
    <source>
        <dbReference type="ARBA" id="ARBA00009865"/>
    </source>
</evidence>
<evidence type="ECO:0000256" key="6">
    <source>
        <dbReference type="RuleBase" id="RU361187"/>
    </source>
</evidence>
<dbReference type="PROSITE" id="PS51318">
    <property type="entry name" value="TAT"/>
    <property type="match status" value="1"/>
</dbReference>
<evidence type="ECO:0000256" key="4">
    <source>
        <dbReference type="PIRSR" id="PIRSR606710-1"/>
    </source>
</evidence>
<keyword evidence="2 6" id="KW-0378">Hydrolase</keyword>
<dbReference type="CDD" id="cd09002">
    <property type="entry name" value="GH43_XYL-like"/>
    <property type="match status" value="1"/>
</dbReference>
<dbReference type="EC" id="3.2.1.37" evidence="7"/>
<reference evidence="7 8" key="1">
    <citation type="submission" date="2020-08" db="EMBL/GenBank/DDBJ databases">
        <title>Genomic Encyclopedia of Type Strains, Phase IV (KMG-IV): sequencing the most valuable type-strain genomes for metagenomic binning, comparative biology and taxonomic classification.</title>
        <authorList>
            <person name="Goeker M."/>
        </authorList>
    </citation>
    <scope>NUCLEOTIDE SEQUENCE [LARGE SCALE GENOMIC DNA]</scope>
    <source>
        <strain evidence="7 8">DSM 102850</strain>
    </source>
</reference>
<dbReference type="InterPro" id="IPR006311">
    <property type="entry name" value="TAT_signal"/>
</dbReference>
<feature type="active site" description="Proton acceptor" evidence="4">
    <location>
        <position position="64"/>
    </location>
</feature>
<dbReference type="InterPro" id="IPR051795">
    <property type="entry name" value="Glycosyl_Hydrlase_43"/>
</dbReference>
<feature type="site" description="Important for catalytic activity, responsible for pKa modulation of the active site Glu and correct orientation of both the proton donor and substrate" evidence="5">
    <location>
        <position position="163"/>
    </location>
</feature>
<gene>
    <name evidence="7" type="ORF">GGQ59_001246</name>
</gene>
<dbReference type="EMBL" id="JACHOB010000002">
    <property type="protein sequence ID" value="MBB4658732.1"/>
    <property type="molecule type" value="Genomic_DNA"/>
</dbReference>
<dbReference type="Gene3D" id="2.60.120.200">
    <property type="match status" value="1"/>
</dbReference>
<sequence length="531" mass="58378">MGTRRDLMKSLTLGAGATALSGAKAAPCGGGEPAAWRRGVEGQRVPDLGDGRFLNPILSGDHADPTVLKDGDAYYMTFSSFDTVPGIVIWQSRDLVNWSPVATALKTAVGSVWALDLVKHDGRYFIYIPVVGDAGQTIMVIHADRIEGPWSEPIDLGIPDRIDPGHAVGEDGKRYLFVNGGGRVRLTDDGLATDGEIEQAYELWQYPDDWIVEMYSGEGPKITRRGGYFYLVAAIGGTSGPPTGHMVVASRSRSIHGPWEQCPHNPIVRTTDPDERWLSRGHATLVEGPDGDWWMVYHGYENGFMTLGRQTLLDPVEWTEDGWFRALGGDLAQPIRKPLPASEPGRGQALSDDFTTDRFGLQWSVCEPGPNEATRARYEDAALVLRAEGTGPQDCSPVACIAGDQAYEASVTIAPRGGAIGGIVLFYSGRGFVGFGFDGSQIYTYNYSQEHSWLRIPVRSDTLRLKLENDRHIVTMSYSADGKTWTRHPWRYEVSGYHQNVFGDFRSLRPAIFSAGEGEVEYTDFTYRALT</sequence>
<dbReference type="AlphaFoldDB" id="A0A840I359"/>
<dbReference type="Proteomes" id="UP000563524">
    <property type="component" value="Unassembled WGS sequence"/>
</dbReference>
<keyword evidence="3 6" id="KW-0326">Glycosidase</keyword>
<feature type="active site" description="Proton donor" evidence="4">
    <location>
        <position position="218"/>
    </location>
</feature>
<dbReference type="SUPFAM" id="SSF49899">
    <property type="entry name" value="Concanavalin A-like lectins/glucanases"/>
    <property type="match status" value="1"/>
</dbReference>
<dbReference type="InterPro" id="IPR013320">
    <property type="entry name" value="ConA-like_dom_sf"/>
</dbReference>
<dbReference type="PANTHER" id="PTHR42812:SF2">
    <property type="entry name" value="XYLOSIDASE_ARABINOSIDASE"/>
    <property type="match status" value="1"/>
</dbReference>
<comment type="caution">
    <text evidence="7">The sequence shown here is derived from an EMBL/GenBank/DDBJ whole genome shotgun (WGS) entry which is preliminary data.</text>
</comment>
<dbReference type="InterPro" id="IPR023296">
    <property type="entry name" value="Glyco_hydro_beta-prop_sf"/>
</dbReference>
<proteinExistence type="inferred from homology"/>
<evidence type="ECO:0000256" key="5">
    <source>
        <dbReference type="PIRSR" id="PIRSR606710-2"/>
    </source>
</evidence>
<evidence type="ECO:0000256" key="2">
    <source>
        <dbReference type="ARBA" id="ARBA00022801"/>
    </source>
</evidence>
<evidence type="ECO:0000256" key="3">
    <source>
        <dbReference type="ARBA" id="ARBA00023295"/>
    </source>
</evidence>
<dbReference type="GO" id="GO:0009044">
    <property type="term" value="F:xylan 1,4-beta-xylosidase activity"/>
    <property type="evidence" value="ECO:0007669"/>
    <property type="project" value="UniProtKB-EC"/>
</dbReference>
<dbReference type="SUPFAM" id="SSF75005">
    <property type="entry name" value="Arabinanase/levansucrase/invertase"/>
    <property type="match status" value="1"/>
</dbReference>
<dbReference type="Pfam" id="PF04616">
    <property type="entry name" value="Glyco_hydro_43"/>
    <property type="match status" value="1"/>
</dbReference>
<keyword evidence="8" id="KW-1185">Reference proteome</keyword>
<dbReference type="RefSeq" id="WP_183816914.1">
    <property type="nucleotide sequence ID" value="NZ_JACHOB010000002.1"/>
</dbReference>
<dbReference type="InterPro" id="IPR006710">
    <property type="entry name" value="Glyco_hydro_43"/>
</dbReference>
<dbReference type="GO" id="GO:0005975">
    <property type="term" value="P:carbohydrate metabolic process"/>
    <property type="evidence" value="ECO:0007669"/>
    <property type="project" value="InterPro"/>
</dbReference>
<accession>A0A840I359</accession>
<evidence type="ECO:0000313" key="7">
    <source>
        <dbReference type="EMBL" id="MBB4658732.1"/>
    </source>
</evidence>
<dbReference type="PANTHER" id="PTHR42812">
    <property type="entry name" value="BETA-XYLOSIDASE"/>
    <property type="match status" value="1"/>
</dbReference>
<comment type="similarity">
    <text evidence="1 6">Belongs to the glycosyl hydrolase 43 family.</text>
</comment>
<evidence type="ECO:0000313" key="8">
    <source>
        <dbReference type="Proteomes" id="UP000563524"/>
    </source>
</evidence>
<protein>
    <submittedName>
        <fullName evidence="7">Xylan 1,4-beta-xylosidase</fullName>
        <ecNumber evidence="7">3.2.1.37</ecNumber>
    </submittedName>
</protein>